<dbReference type="RefSeq" id="WP_273988124.1">
    <property type="nucleotide sequence ID" value="NZ_BAABQT010000015.1"/>
</dbReference>
<accession>A0ABY7UZ56</accession>
<organism evidence="1 2">
    <name type="scientific">Deinococcus aquaticus</name>
    <dbReference type="NCBI Taxonomy" id="328692"/>
    <lineage>
        <taxon>Bacteria</taxon>
        <taxon>Thermotogati</taxon>
        <taxon>Deinococcota</taxon>
        <taxon>Deinococci</taxon>
        <taxon>Deinococcales</taxon>
        <taxon>Deinococcaceae</taxon>
        <taxon>Deinococcus</taxon>
    </lineage>
</organism>
<sequence>MNFELFLINPVTYSKESNKAFSNAFGLTIEKSLNGIGSFSFAVALGQAKFKQAITHQAGMKHVMVYADGKPYMHGIITSYDSSDIGLTKIECREVLQLLQDSIIEGKYEITNIQSEYIPPSTGVDVADHYDLVQYPYWNKANGLGYWYARSILLSPATDKLPSISDYGLKEDSNGVSMGSGELAKNFVYNRYFAENPKDNYSYMVKSNGIGALSVLPICSDEPPYPQGILFDAVYSISETTGEPLDGYVFAAVIDYEGKISQMYQHSLPVFNFNNREVSGLYAAARGEVECYYDFKTLESEYIVDRTIVINFNGQRKITSFEGMSFPKSLFDVSKLNARGAICVSQGTTITSALIGKDSESSIVDFINESSDSIAFSMHEDSAPANAYVTKLSYSDSDRWSIISDLLNIEGGVSLRYKESKLGVISYEIVKYDQLQQVVKFTDGSDVFNVEYLKDFADVYNVLTARCNYSHSHNQYSYNNSIEIVLRPDAERPNYLGRLKEKVVSSNSIKDIYTLTLWASSIYDEHCYPASPIDFDTLLSADWLDMAFGQTVIMHGLEEGVGISEKLNKISIDTSTGIARISLAKRVSLASALLENRLNANI</sequence>
<proteinExistence type="predicted"/>
<reference evidence="1 2" key="1">
    <citation type="submission" date="2022-12" db="EMBL/GenBank/DDBJ databases">
        <title>Genome Sequence of Deinococcus aquaticus Type Strain PB314.</title>
        <authorList>
            <person name="Albert C."/>
            <person name="Hill J."/>
            <person name="Boren L."/>
            <person name="Scholz-Ng S."/>
            <person name="Fatema N."/>
            <person name="Grosso R."/>
            <person name="Soboslay E."/>
            <person name="Tuohy J."/>
        </authorList>
    </citation>
    <scope>NUCLEOTIDE SEQUENCE [LARGE SCALE GENOMIC DNA]</scope>
    <source>
        <strain evidence="1 2">PB-314</strain>
    </source>
</reference>
<dbReference type="EMBL" id="CP115165">
    <property type="protein sequence ID" value="WDA58170.1"/>
    <property type="molecule type" value="Genomic_DNA"/>
</dbReference>
<protein>
    <submittedName>
        <fullName evidence="1">Uncharacterized protein</fullName>
    </submittedName>
</protein>
<evidence type="ECO:0000313" key="2">
    <source>
        <dbReference type="Proteomes" id="UP001217044"/>
    </source>
</evidence>
<dbReference type="Proteomes" id="UP001217044">
    <property type="component" value="Chromosome"/>
</dbReference>
<gene>
    <name evidence="1" type="ORF">M8445_12545</name>
</gene>
<name>A0ABY7UZ56_9DEIO</name>
<evidence type="ECO:0000313" key="1">
    <source>
        <dbReference type="EMBL" id="WDA58170.1"/>
    </source>
</evidence>
<keyword evidence="2" id="KW-1185">Reference proteome</keyword>